<evidence type="ECO:0000256" key="2">
    <source>
        <dbReference type="ARBA" id="ARBA00009441"/>
    </source>
</evidence>
<dbReference type="AlphaFoldDB" id="A0A9D2L4J5"/>
<keyword evidence="7 9" id="KW-0234">DNA repair</keyword>
<feature type="coiled-coil region" evidence="10">
    <location>
        <begin position="335"/>
        <end position="362"/>
    </location>
</feature>
<feature type="domain" description="RecF/RecN/SMC N-terminal" evidence="11">
    <location>
        <begin position="2"/>
        <end position="510"/>
    </location>
</feature>
<evidence type="ECO:0000256" key="6">
    <source>
        <dbReference type="ARBA" id="ARBA00022840"/>
    </source>
</evidence>
<keyword evidence="10" id="KW-0175">Coiled coil</keyword>
<evidence type="ECO:0000256" key="4">
    <source>
        <dbReference type="ARBA" id="ARBA00022741"/>
    </source>
</evidence>
<gene>
    <name evidence="12" type="primary">recN</name>
    <name evidence="12" type="ORF">H9779_05920</name>
</gene>
<dbReference type="GO" id="GO:0006281">
    <property type="term" value="P:DNA repair"/>
    <property type="evidence" value="ECO:0007669"/>
    <property type="project" value="UniProtKB-KW"/>
</dbReference>
<dbReference type="GO" id="GO:0005524">
    <property type="term" value="F:ATP binding"/>
    <property type="evidence" value="ECO:0007669"/>
    <property type="project" value="UniProtKB-KW"/>
</dbReference>
<dbReference type="CDD" id="cd03241">
    <property type="entry name" value="ABC_RecN"/>
    <property type="match status" value="1"/>
</dbReference>
<dbReference type="SUPFAM" id="SSF52540">
    <property type="entry name" value="P-loop containing nucleoside triphosphate hydrolases"/>
    <property type="match status" value="1"/>
</dbReference>
<name>A0A9D2L4J5_9BACT</name>
<evidence type="ECO:0000256" key="9">
    <source>
        <dbReference type="PIRNR" id="PIRNR003128"/>
    </source>
</evidence>
<comment type="function">
    <text evidence="1 9">May be involved in recombinational repair of damaged DNA.</text>
</comment>
<keyword evidence="5 9" id="KW-0227">DNA damage</keyword>
<dbReference type="GO" id="GO:0043590">
    <property type="term" value="C:bacterial nucleoid"/>
    <property type="evidence" value="ECO:0007669"/>
    <property type="project" value="TreeGrafter"/>
</dbReference>
<accession>A0A9D2L4J5</accession>
<evidence type="ECO:0000313" key="13">
    <source>
        <dbReference type="Proteomes" id="UP000824259"/>
    </source>
</evidence>
<dbReference type="PANTHER" id="PTHR11059">
    <property type="entry name" value="DNA REPAIR PROTEIN RECN"/>
    <property type="match status" value="1"/>
</dbReference>
<dbReference type="GO" id="GO:0006310">
    <property type="term" value="P:DNA recombination"/>
    <property type="evidence" value="ECO:0007669"/>
    <property type="project" value="InterPro"/>
</dbReference>
<keyword evidence="4" id="KW-0547">Nucleotide-binding</keyword>
<dbReference type="NCBIfam" id="TIGR00634">
    <property type="entry name" value="recN"/>
    <property type="match status" value="1"/>
</dbReference>
<dbReference type="Proteomes" id="UP000824259">
    <property type="component" value="Unassembled WGS sequence"/>
</dbReference>
<evidence type="ECO:0000256" key="8">
    <source>
        <dbReference type="ARBA" id="ARBA00033408"/>
    </source>
</evidence>
<dbReference type="InterPro" id="IPR003395">
    <property type="entry name" value="RecF/RecN/SMC_N"/>
</dbReference>
<dbReference type="EMBL" id="DWYR01000015">
    <property type="protein sequence ID" value="HJA99118.1"/>
    <property type="molecule type" value="Genomic_DNA"/>
</dbReference>
<protein>
    <recommendedName>
        <fullName evidence="3 9">DNA repair protein RecN</fullName>
    </recommendedName>
    <alternativeName>
        <fullName evidence="8 9">Recombination protein N</fullName>
    </alternativeName>
</protein>
<proteinExistence type="inferred from homology"/>
<reference evidence="12" key="1">
    <citation type="journal article" date="2021" name="PeerJ">
        <title>Extensive microbial diversity within the chicken gut microbiome revealed by metagenomics and culture.</title>
        <authorList>
            <person name="Gilroy R."/>
            <person name="Ravi A."/>
            <person name="Getino M."/>
            <person name="Pursley I."/>
            <person name="Horton D.L."/>
            <person name="Alikhan N.F."/>
            <person name="Baker D."/>
            <person name="Gharbi K."/>
            <person name="Hall N."/>
            <person name="Watson M."/>
            <person name="Adriaenssens E.M."/>
            <person name="Foster-Nyarko E."/>
            <person name="Jarju S."/>
            <person name="Secka A."/>
            <person name="Antonio M."/>
            <person name="Oren A."/>
            <person name="Chaudhuri R.R."/>
            <person name="La Ragione R."/>
            <person name="Hildebrand F."/>
            <person name="Pallen M.J."/>
        </authorList>
    </citation>
    <scope>NUCLEOTIDE SEQUENCE</scope>
    <source>
        <strain evidence="12">CHK169-11906</strain>
    </source>
</reference>
<dbReference type="PIRSF" id="PIRSF003128">
    <property type="entry name" value="RecN"/>
    <property type="match status" value="1"/>
</dbReference>
<evidence type="ECO:0000256" key="7">
    <source>
        <dbReference type="ARBA" id="ARBA00023204"/>
    </source>
</evidence>
<dbReference type="InterPro" id="IPR027417">
    <property type="entry name" value="P-loop_NTPase"/>
</dbReference>
<comment type="caution">
    <text evidence="12">The sequence shown here is derived from an EMBL/GenBank/DDBJ whole genome shotgun (WGS) entry which is preliminary data.</text>
</comment>
<evidence type="ECO:0000256" key="1">
    <source>
        <dbReference type="ARBA" id="ARBA00003618"/>
    </source>
</evidence>
<evidence type="ECO:0000256" key="10">
    <source>
        <dbReference type="SAM" id="Coils"/>
    </source>
</evidence>
<dbReference type="PANTHER" id="PTHR11059:SF0">
    <property type="entry name" value="DNA REPAIR PROTEIN RECN"/>
    <property type="match status" value="1"/>
</dbReference>
<dbReference type="InterPro" id="IPR004604">
    <property type="entry name" value="DNA_recomb/repair_RecN"/>
</dbReference>
<comment type="similarity">
    <text evidence="2 9">Belongs to the RecN family.</text>
</comment>
<evidence type="ECO:0000256" key="3">
    <source>
        <dbReference type="ARBA" id="ARBA00021315"/>
    </source>
</evidence>
<organism evidence="12 13">
    <name type="scientific">Candidatus Alistipes avicola</name>
    <dbReference type="NCBI Taxonomy" id="2838432"/>
    <lineage>
        <taxon>Bacteria</taxon>
        <taxon>Pseudomonadati</taxon>
        <taxon>Bacteroidota</taxon>
        <taxon>Bacteroidia</taxon>
        <taxon>Bacteroidales</taxon>
        <taxon>Rikenellaceae</taxon>
        <taxon>Alistipes</taxon>
    </lineage>
</organism>
<dbReference type="Gene3D" id="3.40.50.300">
    <property type="entry name" value="P-loop containing nucleotide triphosphate hydrolases"/>
    <property type="match status" value="2"/>
</dbReference>
<reference evidence="12" key="2">
    <citation type="submission" date="2021-04" db="EMBL/GenBank/DDBJ databases">
        <authorList>
            <person name="Gilroy R."/>
        </authorList>
    </citation>
    <scope>NUCLEOTIDE SEQUENCE</scope>
    <source>
        <strain evidence="12">CHK169-11906</strain>
    </source>
</reference>
<evidence type="ECO:0000256" key="5">
    <source>
        <dbReference type="ARBA" id="ARBA00022763"/>
    </source>
</evidence>
<evidence type="ECO:0000259" key="11">
    <source>
        <dbReference type="Pfam" id="PF02463"/>
    </source>
</evidence>
<evidence type="ECO:0000313" key="12">
    <source>
        <dbReference type="EMBL" id="HJA99118.1"/>
    </source>
</evidence>
<dbReference type="GO" id="GO:0009432">
    <property type="term" value="P:SOS response"/>
    <property type="evidence" value="ECO:0007669"/>
    <property type="project" value="TreeGrafter"/>
</dbReference>
<sequence>MLRTLRVENYALINRLELELDIHLNIITGETGAGKSILLGALGLLLGAKNDGAALKDSQRNCLVEGTFEIGKLGLESFFEENDLDYSPETTLTRQITPSGKSRSFINDTPVPLTLLRDLGSRLIDIHSQHQNLILGSEAFRTRALDTLAENADLLATYTAQYERMGALRRELTRLREEAEAGHRDEEWLRYQTEELEAARLKTGEQAELEAELSVLSNADRISEALTALRNALDDDLTGILVQLKTNETSLLHLSESYPFAAEAATRLRSVIEELKDISATAAAESERIDADPERLQKISDRIGTIYTLCQKHKAADLEELLSIQAQYEARLQAITHGDEQIAALEAELSEAEQEAWKSAREIHTRRESAAPAFSEQIEETLTKLGMPDARFCVAAEQTETLTATGCDRIDFLFTANRSFSPQKIERIASGGETSRVMLALKALLARRMELPTIIFDEIDTGVSGQIADAMGEIIHSLSDSMQVVDITHLPQVASKGSTHFFVYKDQDGTHIRHLNDEERIAEIAKMLSGSQITEAALAQARILLGK</sequence>
<keyword evidence="6" id="KW-0067">ATP-binding</keyword>
<dbReference type="Pfam" id="PF02463">
    <property type="entry name" value="SMC_N"/>
    <property type="match status" value="1"/>
</dbReference>